<organism evidence="2 3">
    <name type="scientific">Aquisphaera giovannonii</name>
    <dbReference type="NCBI Taxonomy" id="406548"/>
    <lineage>
        <taxon>Bacteria</taxon>
        <taxon>Pseudomonadati</taxon>
        <taxon>Planctomycetota</taxon>
        <taxon>Planctomycetia</taxon>
        <taxon>Isosphaerales</taxon>
        <taxon>Isosphaeraceae</taxon>
        <taxon>Aquisphaera</taxon>
    </lineage>
</organism>
<sequence length="441" mass="46002">MSTALGWVAVLAGLAGVPTVKSDGPEVAYQFRTIEVRGLQWREGLIPGLKAVTSQGGVTVWTAPKDFAKRLPAGSVKEQPSAPKILARPQTPAHVTSRRGHSYATQVSWRGGGAEPRKNSDTIREGMAATVSGRVLDQGILAQLVIEDTEVRAVHTVSCPSPEAPKADRDAKLASCCLEDEALDCCAGDGFSGGCCESGGSKLAWGSLDIKVSLTANAADKCPTKATTASPTCGEVAKAAVARVEIPEVGQAQIAGEWLIPKDEVLLVAFGPHTVADKDGRAVVREHIAMITAEEVAKDEAKDAEPLGFPPLPSAPRAARPASVVAPAPAVANPALPMPATPSRTLPQRVNADGTPAALPKLPEEDTTPASEGSSEPQASPQTRKAPKLPPVKSTDEHAAKPISSMSSKEQWACDMLLLLDDLDAFSIDRGIYAGAPRSPR</sequence>
<gene>
    <name evidence="2" type="ORF">OJF2_57160</name>
</gene>
<protein>
    <submittedName>
        <fullName evidence="2">Uncharacterized protein</fullName>
    </submittedName>
</protein>
<name>A0A5B9WA62_9BACT</name>
<dbReference type="OrthoDB" id="268821at2"/>
<feature type="compositionally biased region" description="Polar residues" evidence="1">
    <location>
        <begin position="368"/>
        <end position="383"/>
    </location>
</feature>
<reference evidence="2 3" key="1">
    <citation type="submission" date="2019-08" db="EMBL/GenBank/DDBJ databases">
        <title>Deep-cultivation of Planctomycetes and their phenomic and genomic characterization uncovers novel biology.</title>
        <authorList>
            <person name="Wiegand S."/>
            <person name="Jogler M."/>
            <person name="Boedeker C."/>
            <person name="Pinto D."/>
            <person name="Vollmers J."/>
            <person name="Rivas-Marin E."/>
            <person name="Kohn T."/>
            <person name="Peeters S.H."/>
            <person name="Heuer A."/>
            <person name="Rast P."/>
            <person name="Oberbeckmann S."/>
            <person name="Bunk B."/>
            <person name="Jeske O."/>
            <person name="Meyerdierks A."/>
            <person name="Storesund J.E."/>
            <person name="Kallscheuer N."/>
            <person name="Luecker S."/>
            <person name="Lage O.M."/>
            <person name="Pohl T."/>
            <person name="Merkel B.J."/>
            <person name="Hornburger P."/>
            <person name="Mueller R.-W."/>
            <person name="Bruemmer F."/>
            <person name="Labrenz M."/>
            <person name="Spormann A.M."/>
            <person name="Op den Camp H."/>
            <person name="Overmann J."/>
            <person name="Amann R."/>
            <person name="Jetten M.S.M."/>
            <person name="Mascher T."/>
            <person name="Medema M.H."/>
            <person name="Devos D.P."/>
            <person name="Kaster A.-K."/>
            <person name="Ovreas L."/>
            <person name="Rohde M."/>
            <person name="Galperin M.Y."/>
            <person name="Jogler C."/>
        </authorList>
    </citation>
    <scope>NUCLEOTIDE SEQUENCE [LARGE SCALE GENOMIC DNA]</scope>
    <source>
        <strain evidence="2 3">OJF2</strain>
    </source>
</reference>
<dbReference type="KEGG" id="agv:OJF2_57160"/>
<feature type="region of interest" description="Disordered" evidence="1">
    <location>
        <begin position="88"/>
        <end position="120"/>
    </location>
</feature>
<evidence type="ECO:0000313" key="3">
    <source>
        <dbReference type="Proteomes" id="UP000324233"/>
    </source>
</evidence>
<feature type="region of interest" description="Disordered" evidence="1">
    <location>
        <begin position="332"/>
        <end position="409"/>
    </location>
</feature>
<evidence type="ECO:0000256" key="1">
    <source>
        <dbReference type="SAM" id="MobiDB-lite"/>
    </source>
</evidence>
<evidence type="ECO:0000313" key="2">
    <source>
        <dbReference type="EMBL" id="QEH37129.1"/>
    </source>
</evidence>
<keyword evidence="3" id="KW-1185">Reference proteome</keyword>
<feature type="region of interest" description="Disordered" evidence="1">
    <location>
        <begin position="299"/>
        <end position="320"/>
    </location>
</feature>
<proteinExistence type="predicted"/>
<dbReference type="Proteomes" id="UP000324233">
    <property type="component" value="Chromosome"/>
</dbReference>
<dbReference type="EMBL" id="CP042997">
    <property type="protein sequence ID" value="QEH37129.1"/>
    <property type="molecule type" value="Genomic_DNA"/>
</dbReference>
<dbReference type="AlphaFoldDB" id="A0A5B9WA62"/>
<accession>A0A5B9WA62</accession>
<dbReference type="RefSeq" id="WP_148596731.1">
    <property type="nucleotide sequence ID" value="NZ_CP042997.1"/>
</dbReference>